<dbReference type="Pfam" id="PF13460">
    <property type="entry name" value="NAD_binding_10"/>
    <property type="match status" value="1"/>
</dbReference>
<dbReference type="OrthoDB" id="9785372at2"/>
<sequence>MKLAIIGASGFVGSAILEEALSRGITVKAIVRHPEKIQTKNPQLNVVKGDALNEDELVDLVKDQDAVISAYNAGWDNPDILTEQTAANHTILDAIRRSGVKRFLAVGGAGSLEVAPGVQLLDTPDFPEQFKGGAIATRDMLVLLKKDTELDWTFLCPPISLDPGERTGNYREGKNQVVFDAKGHSHISVKDYAVAMIDELQNNKHIKERFTVAY</sequence>
<proteinExistence type="predicted"/>
<dbReference type="Proteomes" id="UP000249547">
    <property type="component" value="Unassembled WGS sequence"/>
</dbReference>
<name>A0A327Q2A0_9BACT</name>
<accession>A0A327Q2A0</accession>
<dbReference type="EMBL" id="QLLL01000013">
    <property type="protein sequence ID" value="RAI97877.1"/>
    <property type="molecule type" value="Genomic_DNA"/>
</dbReference>
<protein>
    <recommendedName>
        <fullName evidence="1">NAD(P)-binding domain-containing protein</fullName>
    </recommendedName>
</protein>
<keyword evidence="3" id="KW-1185">Reference proteome</keyword>
<feature type="domain" description="NAD(P)-binding" evidence="1">
    <location>
        <begin position="7"/>
        <end position="199"/>
    </location>
</feature>
<dbReference type="InterPro" id="IPR036291">
    <property type="entry name" value="NAD(P)-bd_dom_sf"/>
</dbReference>
<dbReference type="PANTHER" id="PTHR43355:SF2">
    <property type="entry name" value="FLAVIN REDUCTASE (NADPH)"/>
    <property type="match status" value="1"/>
</dbReference>
<dbReference type="SUPFAM" id="SSF51735">
    <property type="entry name" value="NAD(P)-binding Rossmann-fold domains"/>
    <property type="match status" value="1"/>
</dbReference>
<evidence type="ECO:0000313" key="2">
    <source>
        <dbReference type="EMBL" id="RAI97877.1"/>
    </source>
</evidence>
<dbReference type="CDD" id="cd05244">
    <property type="entry name" value="BVR-B_like_SDR_a"/>
    <property type="match status" value="1"/>
</dbReference>
<dbReference type="PANTHER" id="PTHR43355">
    <property type="entry name" value="FLAVIN REDUCTASE (NADPH)"/>
    <property type="match status" value="1"/>
</dbReference>
<dbReference type="AlphaFoldDB" id="A0A327Q2A0"/>
<gene>
    <name evidence="2" type="ORF">LX64_04927</name>
</gene>
<dbReference type="InterPro" id="IPR016040">
    <property type="entry name" value="NAD(P)-bd_dom"/>
</dbReference>
<dbReference type="Gene3D" id="3.40.50.720">
    <property type="entry name" value="NAD(P)-binding Rossmann-like Domain"/>
    <property type="match status" value="1"/>
</dbReference>
<evidence type="ECO:0000259" key="1">
    <source>
        <dbReference type="Pfam" id="PF13460"/>
    </source>
</evidence>
<dbReference type="GO" id="GO:0016646">
    <property type="term" value="F:oxidoreductase activity, acting on the CH-NH group of donors, NAD or NADP as acceptor"/>
    <property type="evidence" value="ECO:0007669"/>
    <property type="project" value="TreeGrafter"/>
</dbReference>
<organism evidence="2 3">
    <name type="scientific">Chitinophaga skermanii</name>
    <dbReference type="NCBI Taxonomy" id="331697"/>
    <lineage>
        <taxon>Bacteria</taxon>
        <taxon>Pseudomonadati</taxon>
        <taxon>Bacteroidota</taxon>
        <taxon>Chitinophagia</taxon>
        <taxon>Chitinophagales</taxon>
        <taxon>Chitinophagaceae</taxon>
        <taxon>Chitinophaga</taxon>
    </lineage>
</organism>
<dbReference type="InterPro" id="IPR051606">
    <property type="entry name" value="Polyketide_Oxido-like"/>
</dbReference>
<evidence type="ECO:0000313" key="3">
    <source>
        <dbReference type="Proteomes" id="UP000249547"/>
    </source>
</evidence>
<dbReference type="RefSeq" id="WP_111600305.1">
    <property type="nucleotide sequence ID" value="NZ_QLLL01000013.1"/>
</dbReference>
<reference evidence="2 3" key="1">
    <citation type="submission" date="2018-06" db="EMBL/GenBank/DDBJ databases">
        <title>Genomic Encyclopedia of Archaeal and Bacterial Type Strains, Phase II (KMG-II): from individual species to whole genera.</title>
        <authorList>
            <person name="Goeker M."/>
        </authorList>
    </citation>
    <scope>NUCLEOTIDE SEQUENCE [LARGE SCALE GENOMIC DNA]</scope>
    <source>
        <strain evidence="2 3">DSM 23857</strain>
    </source>
</reference>
<comment type="caution">
    <text evidence="2">The sequence shown here is derived from an EMBL/GenBank/DDBJ whole genome shotgun (WGS) entry which is preliminary data.</text>
</comment>